<reference evidence="2 3" key="1">
    <citation type="submission" date="2019-07" db="EMBL/GenBank/DDBJ databases">
        <authorList>
            <person name="Kim J."/>
        </authorList>
    </citation>
    <scope>NUCLEOTIDE SEQUENCE [LARGE SCALE GENOMIC DNA]</scope>
    <source>
        <strain evidence="3">dk17</strain>
    </source>
</reference>
<evidence type="ECO:0000313" key="2">
    <source>
        <dbReference type="EMBL" id="TWR24051.1"/>
    </source>
</evidence>
<dbReference type="InterPro" id="IPR029044">
    <property type="entry name" value="Nucleotide-diphossugar_trans"/>
</dbReference>
<dbReference type="Proteomes" id="UP000320042">
    <property type="component" value="Unassembled WGS sequence"/>
</dbReference>
<evidence type="ECO:0000259" key="1">
    <source>
        <dbReference type="Pfam" id="PF13712"/>
    </source>
</evidence>
<dbReference type="InterPro" id="IPR059123">
    <property type="entry name" value="StrF_dom"/>
</dbReference>
<dbReference type="OrthoDB" id="7851643at2"/>
<keyword evidence="3" id="KW-1185">Reference proteome</keyword>
<accession>A0A563TZM1</accession>
<sequence>MVSVIICSVNPSFLAQVSENIKDTIGVPYELIATDNRATGKGICQVYNEAAKTAKFDVLCFVHEDIEIETPNWGSKILAHFQDDPQLGLIGVAGSSYRPLTPSKWGGLGSNTAFSNIYQCFKDKSKPCVHTYDNPNNERISSVTCVDGVWLATTKKVFERFKFDEETFDGFHLYDLDFSMSVLQKYKVAVTFEVLIKHFSEGSYDKNWLDYTIKYYHKWNKHLPVNLAGLSEQELMHGEKVIFKYLINDMIALKYPISAVFKLLNANKRISTFNNRLYKKLCYHTIVKYLNAGKIRRIAAQKD</sequence>
<comment type="caution">
    <text evidence="2">The sequence shown here is derived from an EMBL/GenBank/DDBJ whole genome shotgun (WGS) entry which is preliminary data.</text>
</comment>
<dbReference type="EMBL" id="VOEJ01000012">
    <property type="protein sequence ID" value="TWR24051.1"/>
    <property type="molecule type" value="Genomic_DNA"/>
</dbReference>
<organism evidence="2 3">
    <name type="scientific">Mucilaginibacter pallidiroseus</name>
    <dbReference type="NCBI Taxonomy" id="2599295"/>
    <lineage>
        <taxon>Bacteria</taxon>
        <taxon>Pseudomonadati</taxon>
        <taxon>Bacteroidota</taxon>
        <taxon>Sphingobacteriia</taxon>
        <taxon>Sphingobacteriales</taxon>
        <taxon>Sphingobacteriaceae</taxon>
        <taxon>Mucilaginibacter</taxon>
    </lineage>
</organism>
<name>A0A563TZM1_9SPHI</name>
<dbReference type="RefSeq" id="WP_146383475.1">
    <property type="nucleotide sequence ID" value="NZ_VOEJ01000012.1"/>
</dbReference>
<dbReference type="SUPFAM" id="SSF53448">
    <property type="entry name" value="Nucleotide-diphospho-sugar transferases"/>
    <property type="match status" value="1"/>
</dbReference>
<dbReference type="Gene3D" id="3.90.550.10">
    <property type="entry name" value="Spore Coat Polysaccharide Biosynthesis Protein SpsA, Chain A"/>
    <property type="match status" value="1"/>
</dbReference>
<feature type="domain" description="Streptomycin biosynthesis protein StrF" evidence="1">
    <location>
        <begin position="4"/>
        <end position="190"/>
    </location>
</feature>
<dbReference type="AlphaFoldDB" id="A0A563TZM1"/>
<proteinExistence type="predicted"/>
<protein>
    <recommendedName>
        <fullName evidence="1">Streptomycin biosynthesis protein StrF domain-containing protein</fullName>
    </recommendedName>
</protein>
<gene>
    <name evidence="2" type="ORF">FPZ43_18765</name>
</gene>
<evidence type="ECO:0000313" key="3">
    <source>
        <dbReference type="Proteomes" id="UP000320042"/>
    </source>
</evidence>
<dbReference type="Pfam" id="PF13712">
    <property type="entry name" value="Glyco_tranf_2_5"/>
    <property type="match status" value="1"/>
</dbReference>